<comment type="similarity">
    <text evidence="2">Belongs to the oxygen-dependent FAD-linked oxidoreductase family.</text>
</comment>
<dbReference type="PANTHER" id="PTHR42973">
    <property type="entry name" value="BINDING OXIDOREDUCTASE, PUTATIVE (AFU_ORTHOLOGUE AFUA_1G17690)-RELATED"/>
    <property type="match status" value="1"/>
</dbReference>
<dbReference type="Gene3D" id="3.30.465.10">
    <property type="match status" value="1"/>
</dbReference>
<organism evidence="8 9">
    <name type="scientific">Streptomyces venezuelae</name>
    <dbReference type="NCBI Taxonomy" id="54571"/>
    <lineage>
        <taxon>Bacteria</taxon>
        <taxon>Bacillati</taxon>
        <taxon>Actinomycetota</taxon>
        <taxon>Actinomycetes</taxon>
        <taxon>Kitasatosporales</taxon>
        <taxon>Streptomycetaceae</taxon>
        <taxon>Streptomyces</taxon>
    </lineage>
</organism>
<proteinExistence type="inferred from homology"/>
<feature type="chain" id="PRO_5039217674" evidence="6">
    <location>
        <begin position="32"/>
        <end position="557"/>
    </location>
</feature>
<evidence type="ECO:0000256" key="2">
    <source>
        <dbReference type="ARBA" id="ARBA00005466"/>
    </source>
</evidence>
<dbReference type="InterPro" id="IPR012951">
    <property type="entry name" value="BBE"/>
</dbReference>
<dbReference type="InterPro" id="IPR016166">
    <property type="entry name" value="FAD-bd_PCMH"/>
</dbReference>
<accession>A0A5P2D313</accession>
<evidence type="ECO:0000256" key="4">
    <source>
        <dbReference type="ARBA" id="ARBA00022827"/>
    </source>
</evidence>
<evidence type="ECO:0000256" key="3">
    <source>
        <dbReference type="ARBA" id="ARBA00022630"/>
    </source>
</evidence>
<evidence type="ECO:0000313" key="9">
    <source>
        <dbReference type="Proteomes" id="UP000325211"/>
    </source>
</evidence>
<evidence type="ECO:0000256" key="6">
    <source>
        <dbReference type="SAM" id="SignalP"/>
    </source>
</evidence>
<keyword evidence="5" id="KW-0560">Oxidoreductase</keyword>
<dbReference type="InterPro" id="IPR016169">
    <property type="entry name" value="FAD-bd_PCMH_sub2"/>
</dbReference>
<dbReference type="PANTHER" id="PTHR42973:SF39">
    <property type="entry name" value="FAD-BINDING PCMH-TYPE DOMAIN-CONTAINING PROTEIN"/>
    <property type="match status" value="1"/>
</dbReference>
<protein>
    <submittedName>
        <fullName evidence="8">FAD-linked oxidase</fullName>
    </submittedName>
</protein>
<dbReference type="InterPro" id="IPR050416">
    <property type="entry name" value="FAD-linked_Oxidoreductase"/>
</dbReference>
<keyword evidence="6" id="KW-0732">Signal</keyword>
<dbReference type="OrthoDB" id="545125at2"/>
<dbReference type="Pfam" id="PF01565">
    <property type="entry name" value="FAD_binding_4"/>
    <property type="match status" value="1"/>
</dbReference>
<keyword evidence="4" id="KW-0274">FAD</keyword>
<gene>
    <name evidence="8" type="ORF">DEJ50_06385</name>
</gene>
<dbReference type="PROSITE" id="PS51387">
    <property type="entry name" value="FAD_PCMH"/>
    <property type="match status" value="1"/>
</dbReference>
<evidence type="ECO:0000259" key="7">
    <source>
        <dbReference type="PROSITE" id="PS51387"/>
    </source>
</evidence>
<dbReference type="InterPro" id="IPR006094">
    <property type="entry name" value="Oxid_FAD_bind_N"/>
</dbReference>
<keyword evidence="3" id="KW-0285">Flavoprotein</keyword>
<evidence type="ECO:0000313" key="8">
    <source>
        <dbReference type="EMBL" id="QES47509.1"/>
    </source>
</evidence>
<name>A0A5P2D313_STRVZ</name>
<dbReference type="PROSITE" id="PS51318">
    <property type="entry name" value="TAT"/>
    <property type="match status" value="1"/>
</dbReference>
<sequence>MIRNHPASTRRGFLGSTAAVGAGVAAGTVLGAGPAAATTAAATTAAGAAAATDTATYIGKDSPQYGDLTRGVNQRWTGTPEWVCVPHSTAQVVAAVQKALDSGKRPSVRGGGHCFEDFVDNADVRALIDLSALDTITYDGARRAISVGAGATLGEINEQLFKRWGIAIPGGSCPTVGVGGHVSGGGYGPLNRTHGLTVDHLYAVEVVVADATGTARAVIATREPDDPRRDLWWAHTGGGGGNFGIVTRYWFRTPGLSGRTPQTSLPQPPAELLVGTVLWRWADLDERSFVRLVKNYSAWHAAHNGADDPQRDLYSHLATFHRSGGAVALNVQLSTAAGPDPEGRFDAFIAAVGAGVGARGTTVERRRLPWLLATQWSGFADRPSGKRIKGKSAYHRTAFDDAQAAALHRHLTRADYDHPGSGVLIAPYGGRVNTVAPDATALVHRDSALILMYVSEWTDPAQDARHIGFQREFYEDVYAATGGAPVDTAGSGTAGAYVNYADVDLRDPSRNRSAQPWHQLYYGANYARLQEVKSRWDPRGVFRHALSVEPRAGRSPR</sequence>
<dbReference type="Gene3D" id="3.40.462.20">
    <property type="match status" value="1"/>
</dbReference>
<feature type="domain" description="FAD-binding PCMH-type" evidence="7">
    <location>
        <begin position="75"/>
        <end position="256"/>
    </location>
</feature>
<reference evidence="8 9" key="1">
    <citation type="submission" date="2018-05" db="EMBL/GenBank/DDBJ databases">
        <title>Streptomyces venezuelae.</title>
        <authorList>
            <person name="Kim W."/>
            <person name="Lee N."/>
            <person name="Cho B.-K."/>
        </authorList>
    </citation>
    <scope>NUCLEOTIDE SEQUENCE [LARGE SCALE GENOMIC DNA]</scope>
    <source>
        <strain evidence="8 9">ATCC 21782</strain>
    </source>
</reference>
<dbReference type="SUPFAM" id="SSF56176">
    <property type="entry name" value="FAD-binding/transporter-associated domain-like"/>
    <property type="match status" value="1"/>
</dbReference>
<dbReference type="RefSeq" id="WP_150206618.1">
    <property type="nucleotide sequence ID" value="NZ_CP029190.1"/>
</dbReference>
<dbReference type="GO" id="GO:0016491">
    <property type="term" value="F:oxidoreductase activity"/>
    <property type="evidence" value="ECO:0007669"/>
    <property type="project" value="UniProtKB-KW"/>
</dbReference>
<feature type="signal peptide" evidence="6">
    <location>
        <begin position="1"/>
        <end position="31"/>
    </location>
</feature>
<dbReference type="InterPro" id="IPR036318">
    <property type="entry name" value="FAD-bd_PCMH-like_sf"/>
</dbReference>
<comment type="cofactor">
    <cofactor evidence="1">
        <name>FAD</name>
        <dbReference type="ChEBI" id="CHEBI:57692"/>
    </cofactor>
</comment>
<dbReference type="Pfam" id="PF08031">
    <property type="entry name" value="BBE"/>
    <property type="match status" value="1"/>
</dbReference>
<dbReference type="GO" id="GO:0071949">
    <property type="term" value="F:FAD binding"/>
    <property type="evidence" value="ECO:0007669"/>
    <property type="project" value="InterPro"/>
</dbReference>
<dbReference type="Proteomes" id="UP000325211">
    <property type="component" value="Chromosome"/>
</dbReference>
<evidence type="ECO:0000256" key="1">
    <source>
        <dbReference type="ARBA" id="ARBA00001974"/>
    </source>
</evidence>
<evidence type="ECO:0000256" key="5">
    <source>
        <dbReference type="ARBA" id="ARBA00023002"/>
    </source>
</evidence>
<dbReference type="EMBL" id="CP029190">
    <property type="protein sequence ID" value="QES47509.1"/>
    <property type="molecule type" value="Genomic_DNA"/>
</dbReference>
<dbReference type="AlphaFoldDB" id="A0A5P2D313"/>
<dbReference type="InterPro" id="IPR006311">
    <property type="entry name" value="TAT_signal"/>
</dbReference>